<dbReference type="PANTHER" id="PTHR43072">
    <property type="entry name" value="N-ACETYLTRANSFERASE"/>
    <property type="match status" value="1"/>
</dbReference>
<dbReference type="PANTHER" id="PTHR43072:SF23">
    <property type="entry name" value="UPF0039 PROTEIN C11D3.02C"/>
    <property type="match status" value="1"/>
</dbReference>
<dbReference type="GO" id="GO:0016747">
    <property type="term" value="F:acyltransferase activity, transferring groups other than amino-acyl groups"/>
    <property type="evidence" value="ECO:0007669"/>
    <property type="project" value="InterPro"/>
</dbReference>
<dbReference type="SUPFAM" id="SSF55729">
    <property type="entry name" value="Acyl-CoA N-acyltransferases (Nat)"/>
    <property type="match status" value="1"/>
</dbReference>
<feature type="domain" description="N-acetyltransferase" evidence="3">
    <location>
        <begin position="1"/>
        <end position="162"/>
    </location>
</feature>
<keyword evidence="1 4" id="KW-0808">Transferase</keyword>
<dbReference type="NCBIfam" id="NF040504">
    <property type="entry name" value="resist_ArsN1b"/>
    <property type="match status" value="1"/>
</dbReference>
<keyword evidence="2" id="KW-0012">Acyltransferase</keyword>
<evidence type="ECO:0000313" key="5">
    <source>
        <dbReference type="Proteomes" id="UP000232883"/>
    </source>
</evidence>
<name>A0A2K8YSI5_9BACT</name>
<dbReference type="AlphaFoldDB" id="A0A2K8YSI5"/>
<keyword evidence="5" id="KW-1185">Reference proteome</keyword>
<gene>
    <name evidence="4" type="ORF">CWM47_01330</name>
</gene>
<dbReference type="RefSeq" id="WP_100986002.1">
    <property type="nucleotide sequence ID" value="NZ_CP025096.1"/>
</dbReference>
<dbReference type="InterPro" id="IPR016181">
    <property type="entry name" value="Acyl_CoA_acyltransferase"/>
</dbReference>
<sequence length="178" mass="20430">MTIRFATPDDAPFILAIYAPYILGTTITFEYEVPTVAEFAARIQTIQQQFPYLVAELDGQILGYAYASKHRDRPAYQWSVETSVYVHPDGYRRGIARQLYTLLFEFLRRQGYYNAYAGITSPNLKSETFHRAMGFDYIGTYANIGYKMGGWHDVAWFQLTLQPHELNPTNPLPIGLLL</sequence>
<dbReference type="Pfam" id="PF13420">
    <property type="entry name" value="Acetyltransf_4"/>
    <property type="match status" value="1"/>
</dbReference>
<evidence type="ECO:0000259" key="3">
    <source>
        <dbReference type="PROSITE" id="PS51186"/>
    </source>
</evidence>
<proteinExistence type="predicted"/>
<dbReference type="Proteomes" id="UP000232883">
    <property type="component" value="Chromosome"/>
</dbReference>
<evidence type="ECO:0000313" key="4">
    <source>
        <dbReference type="EMBL" id="AUD00577.1"/>
    </source>
</evidence>
<dbReference type="OrthoDB" id="9799096at2"/>
<accession>A0A2K8YSI5</accession>
<dbReference type="InterPro" id="IPR000182">
    <property type="entry name" value="GNAT_dom"/>
</dbReference>
<dbReference type="EMBL" id="CP025096">
    <property type="protein sequence ID" value="AUD00577.1"/>
    <property type="molecule type" value="Genomic_DNA"/>
</dbReference>
<evidence type="ECO:0000256" key="1">
    <source>
        <dbReference type="ARBA" id="ARBA00022679"/>
    </source>
</evidence>
<dbReference type="KEGG" id="spir:CWM47_01330"/>
<organism evidence="4 5">
    <name type="scientific">Spirosoma pollinicola</name>
    <dbReference type="NCBI Taxonomy" id="2057025"/>
    <lineage>
        <taxon>Bacteria</taxon>
        <taxon>Pseudomonadati</taxon>
        <taxon>Bacteroidota</taxon>
        <taxon>Cytophagia</taxon>
        <taxon>Cytophagales</taxon>
        <taxon>Cytophagaceae</taxon>
        <taxon>Spirosoma</taxon>
    </lineage>
</organism>
<evidence type="ECO:0000256" key="2">
    <source>
        <dbReference type="ARBA" id="ARBA00023315"/>
    </source>
</evidence>
<protein>
    <submittedName>
        <fullName evidence="4">N-acetyltransferase</fullName>
    </submittedName>
</protein>
<reference evidence="4 5" key="1">
    <citation type="submission" date="2017-11" db="EMBL/GenBank/DDBJ databases">
        <title>Taxonomic description and genome sequences of Spirosoma HA7 sp. nov., isolated from pollen microhabitat of Corylus avellana.</title>
        <authorList>
            <person name="Ambika Manirajan B."/>
            <person name="Suarez C."/>
            <person name="Ratering S."/>
            <person name="Geissler-Plaum R."/>
            <person name="Cardinale M."/>
            <person name="Sylvia S."/>
        </authorList>
    </citation>
    <scope>NUCLEOTIDE SEQUENCE [LARGE SCALE GENOMIC DNA]</scope>
    <source>
        <strain evidence="4 5">HA7</strain>
    </source>
</reference>
<dbReference type="PROSITE" id="PS51186">
    <property type="entry name" value="GNAT"/>
    <property type="match status" value="1"/>
</dbReference>
<dbReference type="Gene3D" id="3.40.630.30">
    <property type="match status" value="1"/>
</dbReference>
<dbReference type="CDD" id="cd04301">
    <property type="entry name" value="NAT_SF"/>
    <property type="match status" value="1"/>
</dbReference>